<dbReference type="Pfam" id="PF13482">
    <property type="entry name" value="RNase_H_2"/>
    <property type="match status" value="1"/>
</dbReference>
<proteinExistence type="predicted"/>
<name>A0A1M4YY90_9CLOT</name>
<evidence type="ECO:0000259" key="1">
    <source>
        <dbReference type="Pfam" id="PF13482"/>
    </source>
</evidence>
<feature type="domain" description="YprB ribonuclease H-like" evidence="1">
    <location>
        <begin position="30"/>
        <end position="148"/>
    </location>
</feature>
<dbReference type="InterPro" id="IPR012337">
    <property type="entry name" value="RNaseH-like_sf"/>
</dbReference>
<keyword evidence="3" id="KW-1185">Reference proteome</keyword>
<accession>A0A1M4YY90</accession>
<dbReference type="EMBL" id="FQVM01000034">
    <property type="protein sequence ID" value="SHF10773.1"/>
    <property type="molecule type" value="Genomic_DNA"/>
</dbReference>
<dbReference type="SUPFAM" id="SSF53098">
    <property type="entry name" value="Ribonuclease H-like"/>
    <property type="match status" value="1"/>
</dbReference>
<protein>
    <submittedName>
        <fullName evidence="2">RNase_H superfamily protein</fullName>
    </submittedName>
</protein>
<dbReference type="AlphaFoldDB" id="A0A1M4YY90"/>
<dbReference type="STRING" id="1533.SAMN05443638_1341"/>
<evidence type="ECO:0000313" key="2">
    <source>
        <dbReference type="EMBL" id="SHF10773.1"/>
    </source>
</evidence>
<dbReference type="OrthoDB" id="1930305at2"/>
<organism evidence="2 3">
    <name type="scientific">Clostridium fallax</name>
    <dbReference type="NCBI Taxonomy" id="1533"/>
    <lineage>
        <taxon>Bacteria</taxon>
        <taxon>Bacillati</taxon>
        <taxon>Bacillota</taxon>
        <taxon>Clostridia</taxon>
        <taxon>Eubacteriales</taxon>
        <taxon>Clostridiaceae</taxon>
        <taxon>Clostridium</taxon>
    </lineage>
</organism>
<gene>
    <name evidence="2" type="ORF">SAMN05443638_1341</name>
</gene>
<dbReference type="InterPro" id="IPR038720">
    <property type="entry name" value="YprB_RNase_H-like_dom"/>
</dbReference>
<reference evidence="2 3" key="1">
    <citation type="submission" date="2016-11" db="EMBL/GenBank/DDBJ databases">
        <authorList>
            <person name="Jaros S."/>
            <person name="Januszkiewicz K."/>
            <person name="Wedrychowicz H."/>
        </authorList>
    </citation>
    <scope>NUCLEOTIDE SEQUENCE [LARGE SCALE GENOMIC DNA]</scope>
    <source>
        <strain evidence="2 3">DSM 2631</strain>
    </source>
</reference>
<dbReference type="Proteomes" id="UP000184035">
    <property type="component" value="Unassembled WGS sequence"/>
</dbReference>
<sequence length="176" mass="20603">MCPLLYTNTIENNGEIKDILVLAKKYFDIMKKEKGKKYIVTFSGNNDFTVINYLFEKFGIDYKVQDNFISVDLQKEYESTLKTGIGLKALEKIFEIEREGEVISGSNLAKTFHKVIKDDDYILRMPREKIDKILLYNEMDVVNLFHICLNWSKYINSSQENPNEEKRDNNITGISY</sequence>
<evidence type="ECO:0000313" key="3">
    <source>
        <dbReference type="Proteomes" id="UP000184035"/>
    </source>
</evidence>